<comment type="caution">
    <text evidence="3">The sequence shown here is derived from an EMBL/GenBank/DDBJ whole genome shotgun (WGS) entry which is preliminary data.</text>
</comment>
<dbReference type="PANTHER" id="PTHR21240">
    <property type="entry name" value="2-AMINO-3-CARBOXYLMUCONATE-6-SEMIALDEHYDE DECARBOXYLASE"/>
    <property type="match status" value="1"/>
</dbReference>
<dbReference type="GO" id="GO:0005737">
    <property type="term" value="C:cytoplasm"/>
    <property type="evidence" value="ECO:0007669"/>
    <property type="project" value="TreeGrafter"/>
</dbReference>
<dbReference type="InterPro" id="IPR032466">
    <property type="entry name" value="Metal_Hydrolase"/>
</dbReference>
<evidence type="ECO:0000313" key="4">
    <source>
        <dbReference type="Proteomes" id="UP000291591"/>
    </source>
</evidence>
<proteinExistence type="predicted"/>
<dbReference type="GO" id="GO:0016831">
    <property type="term" value="F:carboxy-lyase activity"/>
    <property type="evidence" value="ECO:0007669"/>
    <property type="project" value="InterPro"/>
</dbReference>
<sequence length="362" mass="41375">MTTALLENTTRTALWSGSVIDADVHANVPSLETLQKYQERVWVQWAQERGWAGPSGLKIAYPPNAPTTSRDEWRLDDGPPASDLGALQRHILDPWQVEKAVLNCYYAIDSLRHPDWAAALARSVNDWLVAEWLDRDPRLVGSLVVPARDPQAAADEIDRIGGHPGFKQVMLPVRSETLYGQRIWWPFFDAAVRNDLVVGMHWGGTPDGSPSTSGFPSWYVEEYAAETQVYAAQVISMIAEGVLRKFPELRISMLDCGFTWIPTWGWRMNKEWKGLRREIPWVDRPPMDLVREHFRFSVAPIDSGPPEHMAKIVEWLGTDDLLMFGTDYPHRHDDDIAEFLQVLPETMRANVMSETARRWYRL</sequence>
<dbReference type="AlphaFoldDB" id="A0A4Q7V3F7"/>
<gene>
    <name evidence="3" type="ORF">EV383_5890</name>
</gene>
<accession>A0A4Q7V3F7</accession>
<keyword evidence="4" id="KW-1185">Reference proteome</keyword>
<dbReference type="InterPro" id="IPR006680">
    <property type="entry name" value="Amidohydro-rel"/>
</dbReference>
<feature type="domain" description="Amidohydrolase-related" evidence="2">
    <location>
        <begin position="22"/>
        <end position="362"/>
    </location>
</feature>
<dbReference type="InterPro" id="IPR032465">
    <property type="entry name" value="ACMSD"/>
</dbReference>
<dbReference type="Pfam" id="PF04909">
    <property type="entry name" value="Amidohydro_2"/>
    <property type="match status" value="1"/>
</dbReference>
<dbReference type="OrthoDB" id="2533941at2"/>
<evidence type="ECO:0000313" key="3">
    <source>
        <dbReference type="EMBL" id="RZT88936.1"/>
    </source>
</evidence>
<protein>
    <recommendedName>
        <fullName evidence="2">Amidohydrolase-related domain-containing protein</fullName>
    </recommendedName>
</protein>
<dbReference type="GO" id="GO:0016787">
    <property type="term" value="F:hydrolase activity"/>
    <property type="evidence" value="ECO:0007669"/>
    <property type="project" value="InterPro"/>
</dbReference>
<evidence type="ECO:0000256" key="1">
    <source>
        <dbReference type="ARBA" id="ARBA00023239"/>
    </source>
</evidence>
<dbReference type="Gene3D" id="3.20.20.140">
    <property type="entry name" value="Metal-dependent hydrolases"/>
    <property type="match status" value="1"/>
</dbReference>
<dbReference type="PANTHER" id="PTHR21240:SF28">
    <property type="entry name" value="ISO-OROTATE DECARBOXYLASE (EUROFUNG)"/>
    <property type="match status" value="1"/>
</dbReference>
<keyword evidence="1" id="KW-0456">Lyase</keyword>
<name>A0A4Q7V3F7_PSEST</name>
<organism evidence="3 4">
    <name type="scientific">Pseudonocardia sediminis</name>
    <dbReference type="NCBI Taxonomy" id="1397368"/>
    <lineage>
        <taxon>Bacteria</taxon>
        <taxon>Bacillati</taxon>
        <taxon>Actinomycetota</taxon>
        <taxon>Actinomycetes</taxon>
        <taxon>Pseudonocardiales</taxon>
        <taxon>Pseudonocardiaceae</taxon>
        <taxon>Pseudonocardia</taxon>
    </lineage>
</organism>
<dbReference type="GO" id="GO:0019748">
    <property type="term" value="P:secondary metabolic process"/>
    <property type="evidence" value="ECO:0007669"/>
    <property type="project" value="TreeGrafter"/>
</dbReference>
<dbReference type="EMBL" id="SHKL01000001">
    <property type="protein sequence ID" value="RZT88936.1"/>
    <property type="molecule type" value="Genomic_DNA"/>
</dbReference>
<dbReference type="RefSeq" id="WP_130293104.1">
    <property type="nucleotide sequence ID" value="NZ_SHKL01000001.1"/>
</dbReference>
<dbReference type="Proteomes" id="UP000291591">
    <property type="component" value="Unassembled WGS sequence"/>
</dbReference>
<dbReference type="SUPFAM" id="SSF51556">
    <property type="entry name" value="Metallo-dependent hydrolases"/>
    <property type="match status" value="1"/>
</dbReference>
<evidence type="ECO:0000259" key="2">
    <source>
        <dbReference type="Pfam" id="PF04909"/>
    </source>
</evidence>
<reference evidence="3 4" key="1">
    <citation type="submission" date="2019-02" db="EMBL/GenBank/DDBJ databases">
        <title>Sequencing the genomes of 1000 actinobacteria strains.</title>
        <authorList>
            <person name="Klenk H.-P."/>
        </authorList>
    </citation>
    <scope>NUCLEOTIDE SEQUENCE [LARGE SCALE GENOMIC DNA]</scope>
    <source>
        <strain evidence="3 4">DSM 45779</strain>
    </source>
</reference>